<dbReference type="GO" id="GO:0004252">
    <property type="term" value="F:serine-type endopeptidase activity"/>
    <property type="evidence" value="ECO:0007669"/>
    <property type="project" value="UniProtKB-UniRule"/>
</dbReference>
<comment type="similarity">
    <text evidence="1 5 6">Belongs to the peptidase S8 family.</text>
</comment>
<dbReference type="AlphaFoldDB" id="A0A6G2BB83"/>
<feature type="chain" id="PRO_5038602329" evidence="8">
    <location>
        <begin position="35"/>
        <end position="424"/>
    </location>
</feature>
<dbReference type="Pfam" id="PF05922">
    <property type="entry name" value="Inhibitor_I9"/>
    <property type="match status" value="1"/>
</dbReference>
<gene>
    <name evidence="11" type="ORF">F0L17_10395</name>
</gene>
<keyword evidence="4 5" id="KW-0720">Serine protease</keyword>
<dbReference type="InterPro" id="IPR023828">
    <property type="entry name" value="Peptidase_S8_Ser-AS"/>
</dbReference>
<evidence type="ECO:0000259" key="9">
    <source>
        <dbReference type="Pfam" id="PF00082"/>
    </source>
</evidence>
<evidence type="ECO:0000256" key="7">
    <source>
        <dbReference type="SAM" id="MobiDB-lite"/>
    </source>
</evidence>
<evidence type="ECO:0000256" key="3">
    <source>
        <dbReference type="ARBA" id="ARBA00022801"/>
    </source>
</evidence>
<keyword evidence="12" id="KW-1185">Reference proteome</keyword>
<feature type="active site" description="Charge relay system" evidence="5">
    <location>
        <position position="370"/>
    </location>
</feature>
<evidence type="ECO:0000256" key="6">
    <source>
        <dbReference type="RuleBase" id="RU003355"/>
    </source>
</evidence>
<protein>
    <submittedName>
        <fullName evidence="11">S8 family serine peptidase</fullName>
    </submittedName>
</protein>
<feature type="region of interest" description="Disordered" evidence="7">
    <location>
        <begin position="136"/>
        <end position="160"/>
    </location>
</feature>
<dbReference type="InterPro" id="IPR036852">
    <property type="entry name" value="Peptidase_S8/S53_dom_sf"/>
</dbReference>
<keyword evidence="3 5" id="KW-0378">Hydrolase</keyword>
<dbReference type="Proteomes" id="UP000473014">
    <property type="component" value="Unassembled WGS sequence"/>
</dbReference>
<feature type="domain" description="Inhibitor I9" evidence="10">
    <location>
        <begin position="61"/>
        <end position="132"/>
    </location>
</feature>
<dbReference type="InterPro" id="IPR037045">
    <property type="entry name" value="S8pro/Inhibitor_I9_sf"/>
</dbReference>
<dbReference type="InterPro" id="IPR050131">
    <property type="entry name" value="Peptidase_S8_subtilisin-like"/>
</dbReference>
<dbReference type="InterPro" id="IPR015500">
    <property type="entry name" value="Peptidase_S8_subtilisin-rel"/>
</dbReference>
<evidence type="ECO:0000256" key="8">
    <source>
        <dbReference type="SAM" id="SignalP"/>
    </source>
</evidence>
<feature type="active site" description="Charge relay system" evidence="5">
    <location>
        <position position="185"/>
    </location>
</feature>
<dbReference type="PANTHER" id="PTHR43806:SF11">
    <property type="entry name" value="CEREVISIN-RELATED"/>
    <property type="match status" value="1"/>
</dbReference>
<evidence type="ECO:0000256" key="2">
    <source>
        <dbReference type="ARBA" id="ARBA00022670"/>
    </source>
</evidence>
<dbReference type="InterPro" id="IPR023827">
    <property type="entry name" value="Peptidase_S8_Asp-AS"/>
</dbReference>
<dbReference type="Pfam" id="PF00082">
    <property type="entry name" value="Peptidase_S8"/>
    <property type="match status" value="1"/>
</dbReference>
<keyword evidence="8" id="KW-0732">Signal</keyword>
<dbReference type="PANTHER" id="PTHR43806">
    <property type="entry name" value="PEPTIDASE S8"/>
    <property type="match status" value="1"/>
</dbReference>
<dbReference type="PROSITE" id="PS00136">
    <property type="entry name" value="SUBTILASE_ASP"/>
    <property type="match status" value="1"/>
</dbReference>
<dbReference type="PROSITE" id="PS00138">
    <property type="entry name" value="SUBTILASE_SER"/>
    <property type="match status" value="1"/>
</dbReference>
<proteinExistence type="inferred from homology"/>
<evidence type="ECO:0000256" key="1">
    <source>
        <dbReference type="ARBA" id="ARBA00011073"/>
    </source>
</evidence>
<evidence type="ECO:0000313" key="12">
    <source>
        <dbReference type="Proteomes" id="UP000473014"/>
    </source>
</evidence>
<dbReference type="PROSITE" id="PS00137">
    <property type="entry name" value="SUBTILASE_HIS"/>
    <property type="match status" value="1"/>
</dbReference>
<dbReference type="GO" id="GO:0006508">
    <property type="term" value="P:proteolysis"/>
    <property type="evidence" value="ECO:0007669"/>
    <property type="project" value="UniProtKB-KW"/>
</dbReference>
<dbReference type="SUPFAM" id="SSF52743">
    <property type="entry name" value="Subtilisin-like"/>
    <property type="match status" value="1"/>
</dbReference>
<dbReference type="InterPro" id="IPR022398">
    <property type="entry name" value="Peptidase_S8_His-AS"/>
</dbReference>
<dbReference type="Gene3D" id="3.40.50.200">
    <property type="entry name" value="Peptidase S8/S53 domain"/>
    <property type="match status" value="1"/>
</dbReference>
<feature type="domain" description="Peptidase S8/S53" evidence="9">
    <location>
        <begin position="179"/>
        <end position="403"/>
    </location>
</feature>
<comment type="caution">
    <text evidence="11">The sequence shown here is derived from an EMBL/GenBank/DDBJ whole genome shotgun (WGS) entry which is preliminary data.</text>
</comment>
<dbReference type="RefSeq" id="WP_162466037.1">
    <property type="nucleotide sequence ID" value="NZ_WIXO01000001.1"/>
</dbReference>
<organism evidence="11 12">
    <name type="scientific">Streptomyces taklimakanensis</name>
    <dbReference type="NCBI Taxonomy" id="2569853"/>
    <lineage>
        <taxon>Bacteria</taxon>
        <taxon>Bacillati</taxon>
        <taxon>Actinomycetota</taxon>
        <taxon>Actinomycetes</taxon>
        <taxon>Kitasatosporales</taxon>
        <taxon>Streptomycetaceae</taxon>
        <taxon>Streptomyces</taxon>
    </lineage>
</organism>
<dbReference type="InterPro" id="IPR034193">
    <property type="entry name" value="PCSK9_ProteinaseK-like"/>
</dbReference>
<accession>A0A6G2BB83</accession>
<keyword evidence="2 5" id="KW-0645">Protease</keyword>
<evidence type="ECO:0000313" key="11">
    <source>
        <dbReference type="EMBL" id="MTE19527.1"/>
    </source>
</evidence>
<dbReference type="SUPFAM" id="SSF54897">
    <property type="entry name" value="Protease propeptides/inhibitors"/>
    <property type="match status" value="1"/>
</dbReference>
<reference evidence="11 12" key="1">
    <citation type="submission" date="2019-11" db="EMBL/GenBank/DDBJ databases">
        <authorList>
            <person name="Yuan L."/>
        </authorList>
    </citation>
    <scope>NUCLEOTIDE SEQUENCE [LARGE SCALE GENOMIC DNA]</scope>
    <source>
        <strain evidence="11 12">TRM43335</strain>
    </source>
</reference>
<name>A0A6G2BB83_9ACTN</name>
<evidence type="ECO:0000259" key="10">
    <source>
        <dbReference type="Pfam" id="PF05922"/>
    </source>
</evidence>
<sequence length="424" mass="43957">MQKDRTPGRRGRSRTAFGAALAALVLTGTTAATAGAATPGPEAPLGTVRGADASNAVDGEYIVVLKDSGTTARTLRAPDDVREKAEELTESLGGEARRTYATALKGFSVEATEKQARRLAAHPDVAYVEANRVERGDDLPAGQGTEDAQADPTWGLDRVDQRNLPLDGRYEYDTEASNVTAYIIDSGINIAHRDFQGRASYGYNFVDGTRTASDCHGHGTHVAGTVGSATHGVAKGVRLVAVKVLDCRNSGTTEGVLAGYDWVARNAVRPAVANVSIGGSASDAKDAAVRKMVQAGITVTASAGNKSTLACDQSPAREPSVLTVAATTWEDARASWSNHGSCVDIFAPGSSVLSLGIDSKTATRTMSGTSMAAPHATGAAALYLSEKPEASPAEVRGVLKLLATIGRVTDAGVGSPNRLLFTNF</sequence>
<dbReference type="GO" id="GO:0005615">
    <property type="term" value="C:extracellular space"/>
    <property type="evidence" value="ECO:0007669"/>
    <property type="project" value="TreeGrafter"/>
</dbReference>
<dbReference type="InterPro" id="IPR000209">
    <property type="entry name" value="Peptidase_S8/S53_dom"/>
</dbReference>
<dbReference type="CDD" id="cd04077">
    <property type="entry name" value="Peptidases_S8_PCSK9_ProteinaseK_like"/>
    <property type="match status" value="1"/>
</dbReference>
<feature type="signal peptide" evidence="8">
    <location>
        <begin position="1"/>
        <end position="34"/>
    </location>
</feature>
<dbReference type="EMBL" id="WIXO01000001">
    <property type="protein sequence ID" value="MTE19527.1"/>
    <property type="molecule type" value="Genomic_DNA"/>
</dbReference>
<dbReference type="InterPro" id="IPR010259">
    <property type="entry name" value="S8pro/Inhibitor_I9"/>
</dbReference>
<dbReference type="PROSITE" id="PS51892">
    <property type="entry name" value="SUBTILASE"/>
    <property type="match status" value="1"/>
</dbReference>
<evidence type="ECO:0000256" key="4">
    <source>
        <dbReference type="ARBA" id="ARBA00022825"/>
    </source>
</evidence>
<dbReference type="PRINTS" id="PR00723">
    <property type="entry name" value="SUBTILISIN"/>
</dbReference>
<dbReference type="Gene3D" id="3.30.70.80">
    <property type="entry name" value="Peptidase S8 propeptide/proteinase inhibitor I9"/>
    <property type="match status" value="1"/>
</dbReference>
<evidence type="ECO:0000256" key="5">
    <source>
        <dbReference type="PROSITE-ProRule" id="PRU01240"/>
    </source>
</evidence>
<feature type="active site" description="Charge relay system" evidence="5">
    <location>
        <position position="218"/>
    </location>
</feature>
<dbReference type="FunFam" id="3.40.50.200:FF:000014">
    <property type="entry name" value="Proteinase K"/>
    <property type="match status" value="1"/>
</dbReference>